<organism evidence="6 7">
    <name type="scientific">Amphiprion ocellaris</name>
    <name type="common">Clown anemonefish</name>
    <dbReference type="NCBI Taxonomy" id="80972"/>
    <lineage>
        <taxon>Eukaryota</taxon>
        <taxon>Metazoa</taxon>
        <taxon>Chordata</taxon>
        <taxon>Craniata</taxon>
        <taxon>Vertebrata</taxon>
        <taxon>Euteleostomi</taxon>
        <taxon>Actinopterygii</taxon>
        <taxon>Neopterygii</taxon>
        <taxon>Teleostei</taxon>
        <taxon>Neoteleostei</taxon>
        <taxon>Acanthomorphata</taxon>
        <taxon>Ovalentaria</taxon>
        <taxon>Pomacentridae</taxon>
        <taxon>Amphiprion</taxon>
    </lineage>
</organism>
<proteinExistence type="predicted"/>
<dbReference type="Pfam" id="PF18452">
    <property type="entry name" value="Ig_6"/>
    <property type="match status" value="1"/>
</dbReference>
<dbReference type="InterPro" id="IPR041416">
    <property type="entry name" value="IL-1RAcP-like_ig"/>
</dbReference>
<evidence type="ECO:0000259" key="5">
    <source>
        <dbReference type="PROSITE" id="PS50835"/>
    </source>
</evidence>
<dbReference type="InterPro" id="IPR036179">
    <property type="entry name" value="Ig-like_dom_sf"/>
</dbReference>
<evidence type="ECO:0000256" key="1">
    <source>
        <dbReference type="ARBA" id="ARBA00022729"/>
    </source>
</evidence>
<evidence type="ECO:0000313" key="6">
    <source>
        <dbReference type="Ensembl" id="ENSAOCP00000031735.2"/>
    </source>
</evidence>
<dbReference type="AlphaFoldDB" id="A0A3Q1CWS0"/>
<dbReference type="PROSITE" id="PS50835">
    <property type="entry name" value="IG_LIKE"/>
    <property type="match status" value="1"/>
</dbReference>
<dbReference type="Proteomes" id="UP001501940">
    <property type="component" value="Chromosome 19"/>
</dbReference>
<dbReference type="InterPro" id="IPR007110">
    <property type="entry name" value="Ig-like_dom"/>
</dbReference>
<dbReference type="PANTHER" id="PTHR15297">
    <property type="entry name" value="IMMUNOGLOBULIN SUPERFAMILY MEMBER 6"/>
    <property type="match status" value="1"/>
</dbReference>
<reference evidence="6" key="2">
    <citation type="submission" date="2025-08" db="UniProtKB">
        <authorList>
            <consortium name="Ensembl"/>
        </authorList>
    </citation>
    <scope>IDENTIFICATION</scope>
</reference>
<dbReference type="PANTHER" id="PTHR15297:SF2">
    <property type="entry name" value="IMMUNOGLOBULIN SUPERFAMILY MEMBER 6"/>
    <property type="match status" value="1"/>
</dbReference>
<protein>
    <recommendedName>
        <fullName evidence="5">Ig-like domain-containing protein</fullName>
    </recommendedName>
</protein>
<name>A0A3Q1CWS0_AMPOC</name>
<evidence type="ECO:0000313" key="7">
    <source>
        <dbReference type="Proteomes" id="UP001501940"/>
    </source>
</evidence>
<sequence>PRLLLSWTAPSPEINSFLTLHFQKCCTDPFLILKCAVLNVLTVDMKTGQAAVLHCTMSDPCSAGGFLYQWFAFNQSGHFRLDLTGDKYNLDGASLHIKSLQANDSGIYHCAVASQGPETCCRQYVGMGTSLMVRGEEDTLTPTLTLP</sequence>
<reference evidence="6" key="3">
    <citation type="submission" date="2025-09" db="UniProtKB">
        <authorList>
            <consortium name="Ensembl"/>
        </authorList>
    </citation>
    <scope>IDENTIFICATION</scope>
</reference>
<reference evidence="6 7" key="1">
    <citation type="submission" date="2022-01" db="EMBL/GenBank/DDBJ databases">
        <title>A chromosome-scale genome assembly of the false clownfish, Amphiprion ocellaris.</title>
        <authorList>
            <person name="Ryu T."/>
        </authorList>
    </citation>
    <scope>NUCLEOTIDE SEQUENCE [LARGE SCALE GENOMIC DNA]</scope>
</reference>
<dbReference type="GeneTree" id="ENSGT00940000177735"/>
<dbReference type="STRING" id="80972.ENSAOCP00000031735"/>
<dbReference type="OMA" id="KENMHAH"/>
<keyword evidence="7" id="KW-1185">Reference proteome</keyword>
<feature type="domain" description="Ig-like" evidence="5">
    <location>
        <begin position="29"/>
        <end position="112"/>
    </location>
</feature>
<evidence type="ECO:0000256" key="4">
    <source>
        <dbReference type="ARBA" id="ARBA00023319"/>
    </source>
</evidence>
<dbReference type="Gene3D" id="2.60.40.10">
    <property type="entry name" value="Immunoglobulins"/>
    <property type="match status" value="1"/>
</dbReference>
<keyword evidence="1" id="KW-0732">Signal</keyword>
<dbReference type="CDD" id="cd00099">
    <property type="entry name" value="IgV"/>
    <property type="match status" value="1"/>
</dbReference>
<dbReference type="InterPro" id="IPR013783">
    <property type="entry name" value="Ig-like_fold"/>
</dbReference>
<keyword evidence="3" id="KW-0325">Glycoprotein</keyword>
<dbReference type="Ensembl" id="ENSAOCT00000027973.2">
    <property type="protein sequence ID" value="ENSAOCP00000031735.2"/>
    <property type="gene ID" value="ENSAOCG00000023591.2"/>
</dbReference>
<dbReference type="SMART" id="SM00409">
    <property type="entry name" value="IG"/>
    <property type="match status" value="1"/>
</dbReference>
<evidence type="ECO:0000256" key="2">
    <source>
        <dbReference type="ARBA" id="ARBA00023157"/>
    </source>
</evidence>
<accession>A0A3Q1CWS0</accession>
<keyword evidence="2" id="KW-1015">Disulfide bond</keyword>
<dbReference type="InterPro" id="IPR003599">
    <property type="entry name" value="Ig_sub"/>
</dbReference>
<dbReference type="InterPro" id="IPR039089">
    <property type="entry name" value="IGSF6"/>
</dbReference>
<dbReference type="SUPFAM" id="SSF48726">
    <property type="entry name" value="Immunoglobulin"/>
    <property type="match status" value="1"/>
</dbReference>
<keyword evidence="4" id="KW-0393">Immunoglobulin domain</keyword>
<evidence type="ECO:0000256" key="3">
    <source>
        <dbReference type="ARBA" id="ARBA00023180"/>
    </source>
</evidence>